<keyword evidence="1" id="KW-0732">Signal</keyword>
<accession>A0A438KEC6</accession>
<evidence type="ECO:0000313" key="2">
    <source>
        <dbReference type="EMBL" id="RVX19554.1"/>
    </source>
</evidence>
<organism evidence="2 3">
    <name type="scientific">Vitis vinifera</name>
    <name type="common">Grape</name>
    <dbReference type="NCBI Taxonomy" id="29760"/>
    <lineage>
        <taxon>Eukaryota</taxon>
        <taxon>Viridiplantae</taxon>
        <taxon>Streptophyta</taxon>
        <taxon>Embryophyta</taxon>
        <taxon>Tracheophyta</taxon>
        <taxon>Spermatophyta</taxon>
        <taxon>Magnoliopsida</taxon>
        <taxon>eudicotyledons</taxon>
        <taxon>Gunneridae</taxon>
        <taxon>Pentapetalae</taxon>
        <taxon>rosids</taxon>
        <taxon>Vitales</taxon>
        <taxon>Vitaceae</taxon>
        <taxon>Viteae</taxon>
        <taxon>Vitis</taxon>
    </lineage>
</organism>
<proteinExistence type="predicted"/>
<evidence type="ECO:0000313" key="3">
    <source>
        <dbReference type="Proteomes" id="UP000288805"/>
    </source>
</evidence>
<protein>
    <recommendedName>
        <fullName evidence="4">Secreted protein</fullName>
    </recommendedName>
</protein>
<evidence type="ECO:0000256" key="1">
    <source>
        <dbReference type="SAM" id="SignalP"/>
    </source>
</evidence>
<gene>
    <name evidence="2" type="ORF">CK203_004943</name>
</gene>
<feature type="chain" id="PRO_5019509503" description="Secreted protein" evidence="1">
    <location>
        <begin position="26"/>
        <end position="76"/>
    </location>
</feature>
<reference evidence="2 3" key="1">
    <citation type="journal article" date="2018" name="PLoS Genet.">
        <title>Population sequencing reveals clonal diversity and ancestral inbreeding in the grapevine cultivar Chardonnay.</title>
        <authorList>
            <person name="Roach M.J."/>
            <person name="Johnson D.L."/>
            <person name="Bohlmann J."/>
            <person name="van Vuuren H.J."/>
            <person name="Jones S.J."/>
            <person name="Pretorius I.S."/>
            <person name="Schmidt S.A."/>
            <person name="Borneman A.R."/>
        </authorList>
    </citation>
    <scope>NUCLEOTIDE SEQUENCE [LARGE SCALE GENOMIC DNA]</scope>
    <source>
        <strain evidence="3">cv. Chardonnay</strain>
        <tissue evidence="2">Leaf</tissue>
    </source>
</reference>
<feature type="signal peptide" evidence="1">
    <location>
        <begin position="1"/>
        <end position="25"/>
    </location>
</feature>
<evidence type="ECO:0008006" key="4">
    <source>
        <dbReference type="Google" id="ProtNLM"/>
    </source>
</evidence>
<comment type="caution">
    <text evidence="2">The sequence shown here is derived from an EMBL/GenBank/DDBJ whole genome shotgun (WGS) entry which is preliminary data.</text>
</comment>
<dbReference type="Proteomes" id="UP000288805">
    <property type="component" value="Unassembled WGS sequence"/>
</dbReference>
<dbReference type="AlphaFoldDB" id="A0A438KEC6"/>
<name>A0A438KEC6_VITVI</name>
<dbReference type="EMBL" id="QGNW01000008">
    <property type="protein sequence ID" value="RVX19554.1"/>
    <property type="molecule type" value="Genomic_DNA"/>
</dbReference>
<sequence length="76" mass="8122">MATPISTIFLLKFLLYAALLSSKRGLAFQGRKTALSTPSTLHNVHITSLMPSSVCSPSPKGFISSSLSLSLIHIHP</sequence>